<dbReference type="InterPro" id="IPR036928">
    <property type="entry name" value="AS_sf"/>
</dbReference>
<dbReference type="AlphaFoldDB" id="A0A284RMU5"/>
<evidence type="ECO:0000313" key="4">
    <source>
        <dbReference type="EMBL" id="SJL10041.1"/>
    </source>
</evidence>
<dbReference type="PROSITE" id="PS50293">
    <property type="entry name" value="TPR_REGION"/>
    <property type="match status" value="1"/>
</dbReference>
<dbReference type="SUPFAM" id="SSF48452">
    <property type="entry name" value="TPR-like"/>
    <property type="match status" value="1"/>
</dbReference>
<dbReference type="EMBL" id="FUEG01000011">
    <property type="protein sequence ID" value="SJL10041.1"/>
    <property type="molecule type" value="Genomic_DNA"/>
</dbReference>
<name>A0A284RMU5_ARMOS</name>
<gene>
    <name evidence="4" type="ORF">ARMOST_13423</name>
</gene>
<reference evidence="5" key="1">
    <citation type="journal article" date="2017" name="Nat. Ecol. Evol.">
        <title>Genome expansion and lineage-specific genetic innovations in the forest pathogenic fungi Armillaria.</title>
        <authorList>
            <person name="Sipos G."/>
            <person name="Prasanna A.N."/>
            <person name="Walter M.C."/>
            <person name="O'Connor E."/>
            <person name="Balint B."/>
            <person name="Krizsan K."/>
            <person name="Kiss B."/>
            <person name="Hess J."/>
            <person name="Varga T."/>
            <person name="Slot J."/>
            <person name="Riley R."/>
            <person name="Boka B."/>
            <person name="Rigling D."/>
            <person name="Barry K."/>
            <person name="Lee J."/>
            <person name="Mihaltcheva S."/>
            <person name="LaButti K."/>
            <person name="Lipzen A."/>
            <person name="Waldron R."/>
            <person name="Moloney N.M."/>
            <person name="Sperisen C."/>
            <person name="Kredics L."/>
            <person name="Vagvoelgyi C."/>
            <person name="Patrignani A."/>
            <person name="Fitzpatrick D."/>
            <person name="Nagy I."/>
            <person name="Doyle S."/>
            <person name="Anderson J.B."/>
            <person name="Grigoriev I.V."/>
            <person name="Gueldener U."/>
            <person name="Muensterkoetter M."/>
            <person name="Nagy L.G."/>
        </authorList>
    </citation>
    <scope>NUCLEOTIDE SEQUENCE [LARGE SCALE GENOMIC DNA]</scope>
    <source>
        <strain evidence="5">C18/9</strain>
    </source>
</reference>
<sequence length="1074" mass="115403">MALAALKTELRIWNAALAAHDAKNFAEALEIGDTARIWVNMGLIQRRIKNYNEAVRSLTRAIALDPCLVLAYYERGVCYHALNKLSKALDDFTEAESRMKGNSVVHYDELGLAFSLHLAEVQFNKGCVLIRQGRQSEGIATLQKTIFLKALHADRVIQGVHADSSRIIPLLRVPLGILYRPTNSKIKFLEEYDMDSYTYGDEKFTTSPRKGSGSFHSRRSDASSTCAPSVDSFPSSPKKWGYHRRHTSESSSPTPQLSRTELNKVMGADMVTPTTDITTIPCAGLRISHGKLAGLMGWRFAVELDISPSSKYSGTPRNSVVTNFILDTGIGKSHVPPDTLIALGYSGSLKPGAEVALRIQGIRTKCVIALEGEAGRLCGQFLSSGSLTLYFDTKLDAPVLYVADDNPDAASIPRTIQPLSSPRLSLKAAVNALLAFLGQFVGGPPTLDDTLIIPHGAGKEYCNKSLKLDGTNEPLPRKNKMKVALALVLAFSFLMTGYHASSPPPSLSQDSFPDLYEASVLELQDGLDAGRFTSVDLIKAYFARIDEVNLQGPELRAVIETNPSALAQAAELDAERAVLGKRSALHGIPILLKDNIATVASEGSFFLFPECQTYIGRTGMNTTAGSFSLLDSIVPEDAGVVKRLRKAGAIILGKANLSEFAHFRGNLASGWSGRGGQSKGAYFPGADPCGSSSGSGIAASIGLAAVTLGSETDGSITCPASQNNVAGIKPTVGLISRAGVIPISSHQDTIGPITRSVTDAAIVLSVIAGKDPNDNFTLAQPPFVPDYTQALRKGALVGKRIGVPRKVFLDPSLAGLDQPVLDAFEDALETIKLLGATVVDPADLPSAEDILRSNNESIVLDVDFKIELNRYFTGLIKNPSGVRTLADLIKFNDDHPDLEEPTNFTDQSEQVSSCYMLPKTPSEEFIRLIESEATSGFNAAYFNALSIDRELGGSMGIDAALKEFNLDALVLPSQGFTTTIAAIVGYPIVTVPLGFYPDNFTIKSAGPETVYPAPGVPFGLSFFASAFSEFDLIGYAFAYEQQSHTRLTRKAFPEAIPSTQLQDIVGNRIPRHAS</sequence>
<keyword evidence="1" id="KW-0802">TPR repeat</keyword>
<dbReference type="InterPro" id="IPR019734">
    <property type="entry name" value="TPR_rpt"/>
</dbReference>
<feature type="domain" description="Amidase" evidence="3">
    <location>
        <begin position="618"/>
        <end position="1032"/>
    </location>
</feature>
<dbReference type="Gene3D" id="1.25.40.10">
    <property type="entry name" value="Tetratricopeptide repeat domain"/>
    <property type="match status" value="1"/>
</dbReference>
<accession>A0A284RMU5</accession>
<protein>
    <recommendedName>
        <fullName evidence="3">Amidase domain-containing protein</fullName>
    </recommendedName>
</protein>
<evidence type="ECO:0000259" key="3">
    <source>
        <dbReference type="Pfam" id="PF01425"/>
    </source>
</evidence>
<dbReference type="STRING" id="47428.A0A284RMU5"/>
<organism evidence="4 5">
    <name type="scientific">Armillaria ostoyae</name>
    <name type="common">Armillaria root rot fungus</name>
    <dbReference type="NCBI Taxonomy" id="47428"/>
    <lineage>
        <taxon>Eukaryota</taxon>
        <taxon>Fungi</taxon>
        <taxon>Dikarya</taxon>
        <taxon>Basidiomycota</taxon>
        <taxon>Agaricomycotina</taxon>
        <taxon>Agaricomycetes</taxon>
        <taxon>Agaricomycetidae</taxon>
        <taxon>Agaricales</taxon>
        <taxon>Marasmiineae</taxon>
        <taxon>Physalacriaceae</taxon>
        <taxon>Armillaria</taxon>
    </lineage>
</organism>
<evidence type="ECO:0000256" key="2">
    <source>
        <dbReference type="SAM" id="MobiDB-lite"/>
    </source>
</evidence>
<dbReference type="SMART" id="SM00028">
    <property type="entry name" value="TPR"/>
    <property type="match status" value="3"/>
</dbReference>
<feature type="domain" description="Amidase" evidence="3">
    <location>
        <begin position="536"/>
        <end position="598"/>
    </location>
</feature>
<dbReference type="Pfam" id="PF13181">
    <property type="entry name" value="TPR_8"/>
    <property type="match status" value="1"/>
</dbReference>
<feature type="compositionally biased region" description="Polar residues" evidence="2">
    <location>
        <begin position="249"/>
        <end position="258"/>
    </location>
</feature>
<keyword evidence="5" id="KW-1185">Reference proteome</keyword>
<feature type="compositionally biased region" description="Polar residues" evidence="2">
    <location>
        <begin position="222"/>
        <end position="235"/>
    </location>
</feature>
<evidence type="ECO:0000313" key="5">
    <source>
        <dbReference type="Proteomes" id="UP000219338"/>
    </source>
</evidence>
<feature type="region of interest" description="Disordered" evidence="2">
    <location>
        <begin position="206"/>
        <end position="258"/>
    </location>
</feature>
<dbReference type="Proteomes" id="UP000219338">
    <property type="component" value="Unassembled WGS sequence"/>
</dbReference>
<evidence type="ECO:0000256" key="1">
    <source>
        <dbReference type="PROSITE-ProRule" id="PRU00339"/>
    </source>
</evidence>
<feature type="repeat" description="TPR" evidence="1">
    <location>
        <begin position="35"/>
        <end position="68"/>
    </location>
</feature>
<dbReference type="PANTHER" id="PTHR42678:SF34">
    <property type="entry name" value="OS04G0183300 PROTEIN"/>
    <property type="match status" value="1"/>
</dbReference>
<dbReference type="InterPro" id="IPR023631">
    <property type="entry name" value="Amidase_dom"/>
</dbReference>
<dbReference type="Gene3D" id="3.90.1300.10">
    <property type="entry name" value="Amidase signature (AS) domain"/>
    <property type="match status" value="1"/>
</dbReference>
<dbReference type="SUPFAM" id="SSF75304">
    <property type="entry name" value="Amidase signature (AS) enzymes"/>
    <property type="match status" value="1"/>
</dbReference>
<proteinExistence type="predicted"/>
<dbReference type="PANTHER" id="PTHR42678">
    <property type="entry name" value="AMIDASE"/>
    <property type="match status" value="1"/>
</dbReference>
<dbReference type="InterPro" id="IPR011990">
    <property type="entry name" value="TPR-like_helical_dom_sf"/>
</dbReference>
<dbReference type="PROSITE" id="PS50005">
    <property type="entry name" value="TPR"/>
    <property type="match status" value="1"/>
</dbReference>
<dbReference type="Pfam" id="PF01425">
    <property type="entry name" value="Amidase"/>
    <property type="match status" value="2"/>
</dbReference>
<dbReference type="OrthoDB" id="566138at2759"/>